<reference evidence="8" key="1">
    <citation type="submission" date="2013-08" db="EMBL/GenBank/DDBJ databases">
        <title>Gene expansion shapes genome architecture in the human pathogen Lichtheimia corymbifera: an evolutionary genomics analysis in the ancient terrestrial Mucorales (Mucoromycotina).</title>
        <authorList>
            <person name="Schwartze V.U."/>
            <person name="Winter S."/>
            <person name="Shelest E."/>
            <person name="Marcet-Houben M."/>
            <person name="Horn F."/>
            <person name="Wehner S."/>
            <person name="Hoffmann K."/>
            <person name="Riege K."/>
            <person name="Sammeth M."/>
            <person name="Nowrousian M."/>
            <person name="Valiante V."/>
            <person name="Linde J."/>
            <person name="Jacobsen I.D."/>
            <person name="Marz M."/>
            <person name="Brakhage A.A."/>
            <person name="Gabaldon T."/>
            <person name="Bocker S."/>
            <person name="Voigt K."/>
        </authorList>
    </citation>
    <scope>NUCLEOTIDE SEQUENCE [LARGE SCALE GENOMIC DNA]</scope>
    <source>
        <strain evidence="8">FSU 9682</strain>
    </source>
</reference>
<dbReference type="EMBL" id="CBTN010000001">
    <property type="protein sequence ID" value="CDH48360.1"/>
    <property type="molecule type" value="Genomic_DNA"/>
</dbReference>
<dbReference type="PANTHER" id="PTHR14003">
    <property type="entry name" value="TRANSCRIPTIONAL REPRESSOR PROTEIN YY"/>
    <property type="match status" value="1"/>
</dbReference>
<keyword evidence="9" id="KW-1185">Reference proteome</keyword>
<evidence type="ECO:0000256" key="2">
    <source>
        <dbReference type="ARBA" id="ARBA00022737"/>
    </source>
</evidence>
<feature type="compositionally biased region" description="Low complexity" evidence="6">
    <location>
        <begin position="114"/>
        <end position="124"/>
    </location>
</feature>
<dbReference type="VEuPathDB" id="FungiDB:LCOR_00146.1"/>
<dbReference type="GO" id="GO:0005667">
    <property type="term" value="C:transcription regulator complex"/>
    <property type="evidence" value="ECO:0007669"/>
    <property type="project" value="TreeGrafter"/>
</dbReference>
<dbReference type="GO" id="GO:0000981">
    <property type="term" value="F:DNA-binding transcription factor activity, RNA polymerase II-specific"/>
    <property type="evidence" value="ECO:0007669"/>
    <property type="project" value="UniProtKB-ARBA"/>
</dbReference>
<evidence type="ECO:0000313" key="9">
    <source>
        <dbReference type="Proteomes" id="UP000027586"/>
    </source>
</evidence>
<keyword evidence="1" id="KW-0479">Metal-binding</keyword>
<dbReference type="SUPFAM" id="SSF57667">
    <property type="entry name" value="beta-beta-alpha zinc fingers"/>
    <property type="match status" value="2"/>
</dbReference>
<feature type="region of interest" description="Disordered" evidence="6">
    <location>
        <begin position="100"/>
        <end position="124"/>
    </location>
</feature>
<gene>
    <name evidence="8" type="ORF">LCOR_00146.1</name>
</gene>
<keyword evidence="3 5" id="KW-0863">Zinc-finger</keyword>
<evidence type="ECO:0000259" key="7">
    <source>
        <dbReference type="PROSITE" id="PS50157"/>
    </source>
</evidence>
<dbReference type="Proteomes" id="UP000027586">
    <property type="component" value="Unassembled WGS sequence"/>
</dbReference>
<evidence type="ECO:0000256" key="5">
    <source>
        <dbReference type="PROSITE-ProRule" id="PRU00042"/>
    </source>
</evidence>
<feature type="region of interest" description="Disordered" evidence="6">
    <location>
        <begin position="182"/>
        <end position="225"/>
    </location>
</feature>
<keyword evidence="4" id="KW-0862">Zinc</keyword>
<dbReference type="OrthoDB" id="6365676at2759"/>
<dbReference type="GO" id="GO:0008270">
    <property type="term" value="F:zinc ion binding"/>
    <property type="evidence" value="ECO:0007669"/>
    <property type="project" value="UniProtKB-KW"/>
</dbReference>
<dbReference type="PROSITE" id="PS00028">
    <property type="entry name" value="ZINC_FINGER_C2H2_1"/>
    <property type="match status" value="1"/>
</dbReference>
<evidence type="ECO:0000256" key="6">
    <source>
        <dbReference type="SAM" id="MobiDB-lite"/>
    </source>
</evidence>
<evidence type="ECO:0000313" key="8">
    <source>
        <dbReference type="EMBL" id="CDH48360.1"/>
    </source>
</evidence>
<evidence type="ECO:0000256" key="1">
    <source>
        <dbReference type="ARBA" id="ARBA00022723"/>
    </source>
</evidence>
<keyword evidence="2" id="KW-0677">Repeat</keyword>
<dbReference type="FunFam" id="3.30.160.60:FF:000072">
    <property type="entry name" value="zinc finger protein 143 isoform X1"/>
    <property type="match status" value="1"/>
</dbReference>
<dbReference type="InterPro" id="IPR036236">
    <property type="entry name" value="Znf_C2H2_sf"/>
</dbReference>
<accession>A0A068RF68</accession>
<proteinExistence type="predicted"/>
<feature type="domain" description="C2H2-type" evidence="7">
    <location>
        <begin position="44"/>
        <end position="74"/>
    </location>
</feature>
<dbReference type="PANTHER" id="PTHR14003:SF19">
    <property type="entry name" value="YY2 TRANSCRIPTION FACTOR"/>
    <property type="match status" value="1"/>
</dbReference>
<dbReference type="SMART" id="SM00355">
    <property type="entry name" value="ZnF_C2H2"/>
    <property type="match status" value="2"/>
</dbReference>
<dbReference type="AlphaFoldDB" id="A0A068RF68"/>
<dbReference type="InterPro" id="IPR013087">
    <property type="entry name" value="Znf_C2H2_type"/>
</dbReference>
<feature type="compositionally biased region" description="Basic residues" evidence="6">
    <location>
        <begin position="100"/>
        <end position="110"/>
    </location>
</feature>
<feature type="domain" description="C2H2-type" evidence="7">
    <location>
        <begin position="75"/>
        <end position="104"/>
    </location>
</feature>
<dbReference type="GO" id="GO:0031519">
    <property type="term" value="C:PcG protein complex"/>
    <property type="evidence" value="ECO:0007669"/>
    <property type="project" value="TreeGrafter"/>
</dbReference>
<dbReference type="PROSITE" id="PS50157">
    <property type="entry name" value="ZINC_FINGER_C2H2_2"/>
    <property type="match status" value="2"/>
</dbReference>
<dbReference type="GO" id="GO:0000978">
    <property type="term" value="F:RNA polymerase II cis-regulatory region sequence-specific DNA binding"/>
    <property type="evidence" value="ECO:0007669"/>
    <property type="project" value="TreeGrafter"/>
</dbReference>
<evidence type="ECO:0000256" key="4">
    <source>
        <dbReference type="ARBA" id="ARBA00022833"/>
    </source>
</evidence>
<evidence type="ECO:0000256" key="3">
    <source>
        <dbReference type="ARBA" id="ARBA00022771"/>
    </source>
</evidence>
<name>A0A068RF68_9FUNG</name>
<comment type="caution">
    <text evidence="8">The sequence shown here is derived from an EMBL/GenBank/DDBJ whole genome shotgun (WGS) entry which is preliminary data.</text>
</comment>
<organism evidence="8 9">
    <name type="scientific">Lichtheimia corymbifera JMRC:FSU:9682</name>
    <dbReference type="NCBI Taxonomy" id="1263082"/>
    <lineage>
        <taxon>Eukaryota</taxon>
        <taxon>Fungi</taxon>
        <taxon>Fungi incertae sedis</taxon>
        <taxon>Mucoromycota</taxon>
        <taxon>Mucoromycotina</taxon>
        <taxon>Mucoromycetes</taxon>
        <taxon>Mucorales</taxon>
        <taxon>Lichtheimiaceae</taxon>
        <taxon>Lichtheimia</taxon>
    </lineage>
</organism>
<sequence length="239" mass="26620">MRSPQLAALSVIDAQGRHISLLNDIPEPIHHHHHATIHVGKRRYHCNNPGCNKSFTTSSSHLSRHKRIHTGERNFHCLYPGCPSRFSRQDNMMQHYRTHMAPRSRRKHHPYPYPSSSPESTSSSIHTRGATIHKMVMAPVPLKHAFICSDALYTVYRPCSPPLPSPPLSPPLPLSSKQQQPILFSASTPPPPSTLEPAIGSSPLVHSPLKNHDKHIPSSSSFPTTPNLALHRHALKSFG</sequence>
<dbReference type="GO" id="GO:0000785">
    <property type="term" value="C:chromatin"/>
    <property type="evidence" value="ECO:0007669"/>
    <property type="project" value="TreeGrafter"/>
</dbReference>
<dbReference type="STRING" id="1263082.A0A068RF68"/>
<dbReference type="Gene3D" id="3.30.160.60">
    <property type="entry name" value="Classic Zinc Finger"/>
    <property type="match status" value="2"/>
</dbReference>
<protein>
    <recommendedName>
        <fullName evidence="7">C2H2-type domain-containing protein</fullName>
    </recommendedName>
</protein>